<sequence>MHRFNSRYFNTLIPSNDLTVLWVTTLLALPATLPNGTETHRQTPRPSRARRPTQSPFMPPTPEQYKPCVLKIS</sequence>
<organism evidence="2 3">
    <name type="scientific">Myriangium duriaei CBS 260.36</name>
    <dbReference type="NCBI Taxonomy" id="1168546"/>
    <lineage>
        <taxon>Eukaryota</taxon>
        <taxon>Fungi</taxon>
        <taxon>Dikarya</taxon>
        <taxon>Ascomycota</taxon>
        <taxon>Pezizomycotina</taxon>
        <taxon>Dothideomycetes</taxon>
        <taxon>Dothideomycetidae</taxon>
        <taxon>Myriangiales</taxon>
        <taxon>Myriangiaceae</taxon>
        <taxon>Myriangium</taxon>
    </lineage>
</organism>
<evidence type="ECO:0000313" key="2">
    <source>
        <dbReference type="EMBL" id="KAF2150348.1"/>
    </source>
</evidence>
<name>A0A9P4J0W9_9PEZI</name>
<evidence type="ECO:0000313" key="3">
    <source>
        <dbReference type="Proteomes" id="UP000799439"/>
    </source>
</evidence>
<keyword evidence="3" id="KW-1185">Reference proteome</keyword>
<dbReference type="Proteomes" id="UP000799439">
    <property type="component" value="Unassembled WGS sequence"/>
</dbReference>
<comment type="caution">
    <text evidence="2">The sequence shown here is derived from an EMBL/GenBank/DDBJ whole genome shotgun (WGS) entry which is preliminary data.</text>
</comment>
<reference evidence="2" key="1">
    <citation type="journal article" date="2020" name="Stud. Mycol.">
        <title>101 Dothideomycetes genomes: a test case for predicting lifestyles and emergence of pathogens.</title>
        <authorList>
            <person name="Haridas S."/>
            <person name="Albert R."/>
            <person name="Binder M."/>
            <person name="Bloem J."/>
            <person name="Labutti K."/>
            <person name="Salamov A."/>
            <person name="Andreopoulos B."/>
            <person name="Baker S."/>
            <person name="Barry K."/>
            <person name="Bills G."/>
            <person name="Bluhm B."/>
            <person name="Cannon C."/>
            <person name="Castanera R."/>
            <person name="Culley D."/>
            <person name="Daum C."/>
            <person name="Ezra D."/>
            <person name="Gonzalez J."/>
            <person name="Henrissat B."/>
            <person name="Kuo A."/>
            <person name="Liang C."/>
            <person name="Lipzen A."/>
            <person name="Lutzoni F."/>
            <person name="Magnuson J."/>
            <person name="Mondo S."/>
            <person name="Nolan M."/>
            <person name="Ohm R."/>
            <person name="Pangilinan J."/>
            <person name="Park H.-J."/>
            <person name="Ramirez L."/>
            <person name="Alfaro M."/>
            <person name="Sun H."/>
            <person name="Tritt A."/>
            <person name="Yoshinaga Y."/>
            <person name="Zwiers L.-H."/>
            <person name="Turgeon B."/>
            <person name="Goodwin S."/>
            <person name="Spatafora J."/>
            <person name="Crous P."/>
            <person name="Grigoriev I."/>
        </authorList>
    </citation>
    <scope>NUCLEOTIDE SEQUENCE</scope>
    <source>
        <strain evidence="2">CBS 260.36</strain>
    </source>
</reference>
<gene>
    <name evidence="2" type="ORF">K461DRAFT_175250</name>
</gene>
<feature type="region of interest" description="Disordered" evidence="1">
    <location>
        <begin position="33"/>
        <end position="65"/>
    </location>
</feature>
<accession>A0A9P4J0W9</accession>
<proteinExistence type="predicted"/>
<evidence type="ECO:0000256" key="1">
    <source>
        <dbReference type="SAM" id="MobiDB-lite"/>
    </source>
</evidence>
<protein>
    <submittedName>
        <fullName evidence="2">Uncharacterized protein</fullName>
    </submittedName>
</protein>
<dbReference type="EMBL" id="ML996089">
    <property type="protein sequence ID" value="KAF2150348.1"/>
    <property type="molecule type" value="Genomic_DNA"/>
</dbReference>
<dbReference type="AlphaFoldDB" id="A0A9P4J0W9"/>